<name>A0AAN7BRZ6_9PEZI</name>
<evidence type="ECO:0000313" key="3">
    <source>
        <dbReference type="EMBL" id="KAK4228430.1"/>
    </source>
</evidence>
<reference evidence="3" key="1">
    <citation type="journal article" date="2023" name="Mol. Phylogenet. Evol.">
        <title>Genome-scale phylogeny and comparative genomics of the fungal order Sordariales.</title>
        <authorList>
            <person name="Hensen N."/>
            <person name="Bonometti L."/>
            <person name="Westerberg I."/>
            <person name="Brannstrom I.O."/>
            <person name="Guillou S."/>
            <person name="Cros-Aarteil S."/>
            <person name="Calhoun S."/>
            <person name="Haridas S."/>
            <person name="Kuo A."/>
            <person name="Mondo S."/>
            <person name="Pangilinan J."/>
            <person name="Riley R."/>
            <person name="LaButti K."/>
            <person name="Andreopoulos B."/>
            <person name="Lipzen A."/>
            <person name="Chen C."/>
            <person name="Yan M."/>
            <person name="Daum C."/>
            <person name="Ng V."/>
            <person name="Clum A."/>
            <person name="Steindorff A."/>
            <person name="Ohm R.A."/>
            <person name="Martin F."/>
            <person name="Silar P."/>
            <person name="Natvig D.O."/>
            <person name="Lalanne C."/>
            <person name="Gautier V."/>
            <person name="Ament-Velasquez S.L."/>
            <person name="Kruys A."/>
            <person name="Hutchinson M.I."/>
            <person name="Powell A.J."/>
            <person name="Barry K."/>
            <person name="Miller A.N."/>
            <person name="Grigoriev I.V."/>
            <person name="Debuchy R."/>
            <person name="Gladieux P."/>
            <person name="Hiltunen Thoren M."/>
            <person name="Johannesson H."/>
        </authorList>
    </citation>
    <scope>NUCLEOTIDE SEQUENCE</scope>
    <source>
        <strain evidence="3">CBS 990.96</strain>
    </source>
</reference>
<dbReference type="InterPro" id="IPR029071">
    <property type="entry name" value="Ubiquitin-like_domsf"/>
</dbReference>
<dbReference type="InterPro" id="IPR024737">
    <property type="entry name" value="Get5_N"/>
</dbReference>
<dbReference type="CDD" id="cd17039">
    <property type="entry name" value="Ubl_ubiquitin_like"/>
    <property type="match status" value="1"/>
</dbReference>
<dbReference type="Gene3D" id="3.10.20.90">
    <property type="entry name" value="Phosphatidylinositol 3-kinase Catalytic Subunit, Chain A, domain 1"/>
    <property type="match status" value="1"/>
</dbReference>
<feature type="region of interest" description="Disordered" evidence="1">
    <location>
        <begin position="171"/>
        <end position="192"/>
    </location>
</feature>
<proteinExistence type="predicted"/>
<comment type="caution">
    <text evidence="3">The sequence shown here is derived from an EMBL/GenBank/DDBJ whole genome shotgun (WGS) entry which is preliminary data.</text>
</comment>
<dbReference type="Pfam" id="PF12754">
    <property type="entry name" value="Get5_N"/>
    <property type="match status" value="1"/>
</dbReference>
<dbReference type="Proteomes" id="UP001301958">
    <property type="component" value="Unassembled WGS sequence"/>
</dbReference>
<feature type="compositionally biased region" description="Basic and acidic residues" evidence="1">
    <location>
        <begin position="181"/>
        <end position="192"/>
    </location>
</feature>
<evidence type="ECO:0000259" key="2">
    <source>
        <dbReference type="PROSITE" id="PS50053"/>
    </source>
</evidence>
<reference evidence="3" key="2">
    <citation type="submission" date="2023-05" db="EMBL/GenBank/DDBJ databases">
        <authorList>
            <consortium name="Lawrence Berkeley National Laboratory"/>
            <person name="Steindorff A."/>
            <person name="Hensen N."/>
            <person name="Bonometti L."/>
            <person name="Westerberg I."/>
            <person name="Brannstrom I.O."/>
            <person name="Guillou S."/>
            <person name="Cros-Aarteil S."/>
            <person name="Calhoun S."/>
            <person name="Haridas S."/>
            <person name="Kuo A."/>
            <person name="Mondo S."/>
            <person name="Pangilinan J."/>
            <person name="Riley R."/>
            <person name="Labutti K."/>
            <person name="Andreopoulos B."/>
            <person name="Lipzen A."/>
            <person name="Chen C."/>
            <person name="Yanf M."/>
            <person name="Daum C."/>
            <person name="Ng V."/>
            <person name="Clum A."/>
            <person name="Ohm R."/>
            <person name="Martin F."/>
            <person name="Silar P."/>
            <person name="Natvig D."/>
            <person name="Lalanne C."/>
            <person name="Gautier V."/>
            <person name="Ament-Velasquez S.L."/>
            <person name="Kruys A."/>
            <person name="Hutchinson M.I."/>
            <person name="Powell A.J."/>
            <person name="Barry K."/>
            <person name="Miller A.N."/>
            <person name="Grigoriev I.V."/>
            <person name="Debuchy R."/>
            <person name="Gladieux P."/>
            <person name="Thoren M.H."/>
            <person name="Johannesson H."/>
        </authorList>
    </citation>
    <scope>NUCLEOTIDE SEQUENCE</scope>
    <source>
        <strain evidence="3">CBS 990.96</strain>
    </source>
</reference>
<organism evidence="3 4">
    <name type="scientific">Podospora fimiseda</name>
    <dbReference type="NCBI Taxonomy" id="252190"/>
    <lineage>
        <taxon>Eukaryota</taxon>
        <taxon>Fungi</taxon>
        <taxon>Dikarya</taxon>
        <taxon>Ascomycota</taxon>
        <taxon>Pezizomycotina</taxon>
        <taxon>Sordariomycetes</taxon>
        <taxon>Sordariomycetidae</taxon>
        <taxon>Sordariales</taxon>
        <taxon>Podosporaceae</taxon>
        <taxon>Podospora</taxon>
    </lineage>
</organism>
<feature type="compositionally biased region" description="Low complexity" evidence="1">
    <location>
        <begin position="57"/>
        <end position="74"/>
    </location>
</feature>
<dbReference type="InterPro" id="IPR049256">
    <property type="entry name" value="Get5_C"/>
</dbReference>
<dbReference type="PROSITE" id="PS50053">
    <property type="entry name" value="UBIQUITIN_2"/>
    <property type="match status" value="1"/>
</dbReference>
<evidence type="ECO:0000313" key="4">
    <source>
        <dbReference type="Proteomes" id="UP001301958"/>
    </source>
</evidence>
<accession>A0AAN7BRZ6</accession>
<dbReference type="SUPFAM" id="SSF54236">
    <property type="entry name" value="Ubiquitin-like"/>
    <property type="match status" value="1"/>
</dbReference>
<feature type="region of interest" description="Disordered" evidence="1">
    <location>
        <begin position="25"/>
        <end position="85"/>
    </location>
</feature>
<dbReference type="InterPro" id="IPR000626">
    <property type="entry name" value="Ubiquitin-like_dom"/>
</dbReference>
<dbReference type="Gene3D" id="1.10.286.70">
    <property type="entry name" value="Get5 dimerization domain"/>
    <property type="match status" value="1"/>
</dbReference>
<dbReference type="EMBL" id="MU865319">
    <property type="protein sequence ID" value="KAK4228430.1"/>
    <property type="molecule type" value="Genomic_DNA"/>
</dbReference>
<feature type="domain" description="Ubiquitin-like" evidence="2">
    <location>
        <begin position="104"/>
        <end position="145"/>
    </location>
</feature>
<dbReference type="AlphaFoldDB" id="A0AAN7BRZ6"/>
<sequence>MATEIAFAKQFLAQLDVKPGKIGSDHVEDARNYPGGNGFLLPKYPSSPVLPKRRIRTSPSTTSTSTTTSSATATKQDDNKVSVKAISARNPPLTLRFEGLDGSTTSMLDVKQLIHEEIGVPVEKVKILFNKKPVGDTKVLKELGLTAEGKGEVELGVMVLGGVGSVPEGWKKKSVSGEGNKGVEEEKVEEKASGSVVAPGQISGVEVVKTQEFWGDLQGFLEQRVKDVGVARGLVERWRGVEGL</sequence>
<dbReference type="Pfam" id="PF17183">
    <property type="entry name" value="Get5_C"/>
    <property type="match status" value="1"/>
</dbReference>
<gene>
    <name evidence="3" type="ORF">QBC38DRAFT_498589</name>
</gene>
<keyword evidence="4" id="KW-1185">Reference proteome</keyword>
<protein>
    <submittedName>
        <fullName evidence="3">Cell-cycle control medial ring component</fullName>
    </submittedName>
</protein>
<evidence type="ECO:0000256" key="1">
    <source>
        <dbReference type="SAM" id="MobiDB-lite"/>
    </source>
</evidence>